<comment type="caution">
    <text evidence="3">The sequence shown here is derived from an EMBL/GenBank/DDBJ whole genome shotgun (WGS) entry which is preliminary data.</text>
</comment>
<dbReference type="InterPro" id="IPR007349">
    <property type="entry name" value="DUF418"/>
</dbReference>
<feature type="transmembrane region" description="Helical" evidence="1">
    <location>
        <begin position="294"/>
        <end position="316"/>
    </location>
</feature>
<evidence type="ECO:0000313" key="4">
    <source>
        <dbReference type="Proteomes" id="UP001379235"/>
    </source>
</evidence>
<name>A0ABU8S8A6_9SPHN</name>
<gene>
    <name evidence="3" type="ORF">WG900_07340</name>
</gene>
<keyword evidence="4" id="KW-1185">Reference proteome</keyword>
<feature type="transmembrane region" description="Helical" evidence="1">
    <location>
        <begin position="223"/>
        <end position="247"/>
    </location>
</feature>
<proteinExistence type="predicted"/>
<keyword evidence="1" id="KW-1133">Transmembrane helix</keyword>
<keyword evidence="1" id="KW-0812">Transmembrane</keyword>
<feature type="transmembrane region" description="Helical" evidence="1">
    <location>
        <begin position="102"/>
        <end position="135"/>
    </location>
</feature>
<feature type="transmembrane region" description="Helical" evidence="1">
    <location>
        <begin position="142"/>
        <end position="163"/>
    </location>
</feature>
<evidence type="ECO:0000313" key="3">
    <source>
        <dbReference type="EMBL" id="MEJ6009729.1"/>
    </source>
</evidence>
<keyword evidence="1" id="KW-0472">Membrane</keyword>
<feature type="domain" description="DUF418" evidence="2">
    <location>
        <begin position="243"/>
        <end position="402"/>
    </location>
</feature>
<dbReference type="Pfam" id="PF04235">
    <property type="entry name" value="DUF418"/>
    <property type="match status" value="1"/>
</dbReference>
<feature type="transmembrane region" description="Helical" evidence="1">
    <location>
        <begin position="337"/>
        <end position="360"/>
    </location>
</feature>
<dbReference type="RefSeq" id="WP_339965954.1">
    <property type="nucleotide sequence ID" value="NZ_JBBHJY010000002.1"/>
</dbReference>
<dbReference type="PANTHER" id="PTHR30590:SF2">
    <property type="entry name" value="INNER MEMBRANE PROTEIN"/>
    <property type="match status" value="1"/>
</dbReference>
<dbReference type="InterPro" id="IPR052529">
    <property type="entry name" value="Bact_Transport_Assoc"/>
</dbReference>
<dbReference type="EMBL" id="JBBHJY010000002">
    <property type="protein sequence ID" value="MEJ6009729.1"/>
    <property type="molecule type" value="Genomic_DNA"/>
</dbReference>
<dbReference type="Proteomes" id="UP001379235">
    <property type="component" value="Unassembled WGS sequence"/>
</dbReference>
<feature type="transmembrane region" description="Helical" evidence="1">
    <location>
        <begin position="366"/>
        <end position="385"/>
    </location>
</feature>
<reference evidence="3 4" key="1">
    <citation type="submission" date="2024-03" db="EMBL/GenBank/DDBJ databases">
        <authorList>
            <person name="Jo J.-H."/>
        </authorList>
    </citation>
    <scope>NUCLEOTIDE SEQUENCE [LARGE SCALE GENOMIC DNA]</scope>
    <source>
        <strain evidence="3 4">AS3R-12</strain>
    </source>
</reference>
<dbReference type="PANTHER" id="PTHR30590">
    <property type="entry name" value="INNER MEMBRANE PROTEIN"/>
    <property type="match status" value="1"/>
</dbReference>
<feature type="transmembrane region" description="Helical" evidence="1">
    <location>
        <begin position="259"/>
        <end position="282"/>
    </location>
</feature>
<evidence type="ECO:0000256" key="1">
    <source>
        <dbReference type="SAM" id="Phobius"/>
    </source>
</evidence>
<organism evidence="3 4">
    <name type="scientific">Novosphingobium aquae</name>
    <dbReference type="NCBI Taxonomy" id="3133435"/>
    <lineage>
        <taxon>Bacteria</taxon>
        <taxon>Pseudomonadati</taxon>
        <taxon>Pseudomonadota</taxon>
        <taxon>Alphaproteobacteria</taxon>
        <taxon>Sphingomonadales</taxon>
        <taxon>Sphingomonadaceae</taxon>
        <taxon>Novosphingobium</taxon>
    </lineage>
</organism>
<sequence>MPPTSASAGRIASLDLIRGTAILGILAVNIAGFAGPMDATVSPAWNGAPSPTDEASFMATFIVFEGKMRGLLSLLFGASMVLLVESAEARGRSGDSAQLKRLIWLAVIGYLHFIVLWWGDILFAYAFAGFFALLLRHLPVKIMLPLALFAFAVWHGGGMAGSANAVLADLRYEGGASPPAEVSRIEQERKALQVSTEAELRRERGGWSELAVYKLTEQPRFPIVGALIGIGETLPMMLIGMVLYRSGFFTGGWPRRRRVLLAGGTLIFGLAGTLILAAMARASGYAPATMSAIIVYWAAVPHVAMTLGYAALLVSAARRLSGGRLTRRIEAVGRMALTNYLGCSLVFTALFYGWGLGLIGQVPARWHFAFVLGGWIAMLTLSPWWQARFGQGPVERIWRWLSGRRAEREAAGG</sequence>
<evidence type="ECO:0000259" key="2">
    <source>
        <dbReference type="Pfam" id="PF04235"/>
    </source>
</evidence>
<accession>A0ABU8S8A6</accession>
<protein>
    <submittedName>
        <fullName evidence="3">DUF418 domain-containing protein</fullName>
    </submittedName>
</protein>